<name>A0ABR8WPY1_9FLAO</name>
<proteinExistence type="predicted"/>
<evidence type="ECO:0000313" key="1">
    <source>
        <dbReference type="EMBL" id="MBD8019120.1"/>
    </source>
</evidence>
<evidence type="ECO:0000313" key="2">
    <source>
        <dbReference type="Proteomes" id="UP000626242"/>
    </source>
</evidence>
<accession>A0ABR8WPY1</accession>
<comment type="caution">
    <text evidence="1">The sequence shown here is derived from an EMBL/GenBank/DDBJ whole genome shotgun (WGS) entry which is preliminary data.</text>
</comment>
<organism evidence="1 2">
    <name type="scientific">Kaistella pullorum</name>
    <dbReference type="NCBI Taxonomy" id="2763074"/>
    <lineage>
        <taxon>Bacteria</taxon>
        <taxon>Pseudomonadati</taxon>
        <taxon>Bacteroidota</taxon>
        <taxon>Flavobacteriia</taxon>
        <taxon>Flavobacteriales</taxon>
        <taxon>Weeksellaceae</taxon>
        <taxon>Chryseobacterium group</taxon>
        <taxon>Kaistella</taxon>
    </lineage>
</organism>
<gene>
    <name evidence="1" type="ORF">H9628_11645</name>
</gene>
<protein>
    <submittedName>
        <fullName evidence="1">Uncharacterized protein</fullName>
    </submittedName>
</protein>
<reference evidence="1 2" key="1">
    <citation type="submission" date="2020-08" db="EMBL/GenBank/DDBJ databases">
        <title>A Genomic Blueprint of the Chicken Gut Microbiome.</title>
        <authorList>
            <person name="Gilroy R."/>
            <person name="Ravi A."/>
            <person name="Getino M."/>
            <person name="Pursley I."/>
            <person name="Horton D.L."/>
            <person name="Alikhan N.-F."/>
            <person name="Baker D."/>
            <person name="Gharbi K."/>
            <person name="Hall N."/>
            <person name="Watson M."/>
            <person name="Adriaenssens E.M."/>
            <person name="Foster-Nyarko E."/>
            <person name="Jarju S."/>
            <person name="Secka A."/>
            <person name="Antonio M."/>
            <person name="Oren A."/>
            <person name="Chaudhuri R."/>
            <person name="La Ragione R.M."/>
            <person name="Hildebrand F."/>
            <person name="Pallen M.J."/>
        </authorList>
    </citation>
    <scope>NUCLEOTIDE SEQUENCE [LARGE SCALE GENOMIC DNA]</scope>
    <source>
        <strain evidence="1 2">Sa1CVA4</strain>
    </source>
</reference>
<dbReference type="EMBL" id="JACSPS010000010">
    <property type="protein sequence ID" value="MBD8019120.1"/>
    <property type="molecule type" value="Genomic_DNA"/>
</dbReference>
<keyword evidence="2" id="KW-1185">Reference proteome</keyword>
<dbReference type="Proteomes" id="UP000626242">
    <property type="component" value="Unassembled WGS sequence"/>
</dbReference>
<dbReference type="RefSeq" id="WP_251834317.1">
    <property type="nucleotide sequence ID" value="NZ_JACSPS010000010.1"/>
</dbReference>
<sequence length="160" mass="19028">MKFILPILFIFLNFTKLNSQTKIITENLINEIISDQPYLGLVLNPKSFIPELNNELKKDENFKYTMKEVNEKDFNLYFDKSHRSKILDWREYNIKSVKYSPSKYTLQISTPLFIKNNTEVLFQIKTEFSNSFQIYKCLKNKCSLSYSFGNKIIPIQNKIK</sequence>